<name>A0A8J4RF44_9ROSI</name>
<protein>
    <submittedName>
        <fullName evidence="2">Uncharacterized protein</fullName>
    </submittedName>
</protein>
<reference evidence="2" key="1">
    <citation type="submission" date="2020-03" db="EMBL/GenBank/DDBJ databases">
        <title>Castanea mollissima Vanexum genome sequencing.</title>
        <authorList>
            <person name="Staton M."/>
        </authorList>
    </citation>
    <scope>NUCLEOTIDE SEQUENCE</scope>
    <source>
        <tissue evidence="2">Leaf</tissue>
    </source>
</reference>
<proteinExistence type="predicted"/>
<dbReference type="InterPro" id="IPR053258">
    <property type="entry name" value="Ca-permeable_cation_channel"/>
</dbReference>
<evidence type="ECO:0000256" key="1">
    <source>
        <dbReference type="SAM" id="Phobius"/>
    </source>
</evidence>
<sequence>MGMASASVGGGQKRCELQSKFVIAGLGLLRYVDFTEVGLGSKPKPLVNSNEAGSSTNRLKAFIFYVLLKSLKTAATKVVEQISKALVYLTSEEALGFFESFQKLLFFLIALLFAIIGVHFRSSDNSPLETHCAIFLLFLVAIFVYSLAYVLIAVQPRDSEYLSKLRFICLVFGIIAIELPALIIISPFPMFMVNLCSILIIWVLCSYKQISQFVCQIYGWLVQRFQSAPFPGERGDNNNQDGEV</sequence>
<comment type="caution">
    <text evidence="2">The sequence shown here is derived from an EMBL/GenBank/DDBJ whole genome shotgun (WGS) entry which is preliminary data.</text>
</comment>
<dbReference type="EMBL" id="JRKL02000972">
    <property type="protein sequence ID" value="KAF3966918.1"/>
    <property type="molecule type" value="Genomic_DNA"/>
</dbReference>
<dbReference type="PANTHER" id="PTHR34115:SF17">
    <property type="entry name" value="PROTEIN, PUTATIVE-RELATED"/>
    <property type="match status" value="1"/>
</dbReference>
<feature type="transmembrane region" description="Helical" evidence="1">
    <location>
        <begin position="165"/>
        <end position="185"/>
    </location>
</feature>
<keyword evidence="3" id="KW-1185">Reference proteome</keyword>
<dbReference type="OrthoDB" id="10399454at2759"/>
<feature type="transmembrane region" description="Helical" evidence="1">
    <location>
        <begin position="104"/>
        <end position="121"/>
    </location>
</feature>
<dbReference type="AlphaFoldDB" id="A0A8J4RF44"/>
<dbReference type="Proteomes" id="UP000737018">
    <property type="component" value="Unassembled WGS sequence"/>
</dbReference>
<organism evidence="2 3">
    <name type="scientific">Castanea mollissima</name>
    <name type="common">Chinese chestnut</name>
    <dbReference type="NCBI Taxonomy" id="60419"/>
    <lineage>
        <taxon>Eukaryota</taxon>
        <taxon>Viridiplantae</taxon>
        <taxon>Streptophyta</taxon>
        <taxon>Embryophyta</taxon>
        <taxon>Tracheophyta</taxon>
        <taxon>Spermatophyta</taxon>
        <taxon>Magnoliopsida</taxon>
        <taxon>eudicotyledons</taxon>
        <taxon>Gunneridae</taxon>
        <taxon>Pentapetalae</taxon>
        <taxon>rosids</taxon>
        <taxon>fabids</taxon>
        <taxon>Fagales</taxon>
        <taxon>Fagaceae</taxon>
        <taxon>Castanea</taxon>
    </lineage>
</organism>
<feature type="transmembrane region" description="Helical" evidence="1">
    <location>
        <begin position="191"/>
        <end position="207"/>
    </location>
</feature>
<keyword evidence="1" id="KW-1133">Transmembrane helix</keyword>
<accession>A0A8J4RF44</accession>
<keyword evidence="1" id="KW-0812">Transmembrane</keyword>
<feature type="transmembrane region" description="Helical" evidence="1">
    <location>
        <begin position="133"/>
        <end position="153"/>
    </location>
</feature>
<gene>
    <name evidence="2" type="ORF">CMV_009021</name>
</gene>
<evidence type="ECO:0000313" key="3">
    <source>
        <dbReference type="Proteomes" id="UP000737018"/>
    </source>
</evidence>
<keyword evidence="1" id="KW-0472">Membrane</keyword>
<dbReference type="PANTHER" id="PTHR34115">
    <property type="entry name" value="PROTEIN, PUTATIVE-RELATED"/>
    <property type="match status" value="1"/>
</dbReference>
<evidence type="ECO:0000313" key="2">
    <source>
        <dbReference type="EMBL" id="KAF3966918.1"/>
    </source>
</evidence>